<sequence length="151" mass="16057">MPGSASLNALMTPCCCMHKQTSLVDLFVTEKSVQFASFIDAEKEARNGICGAIGSPLDSSSALVCRLCSQSVGPQLPPLDHPSERRQLSGRTLTRPALVVRPDSLAVEPVIPPTDQRRGNRSNDGRSEELADPLTDCAVGTQALNTDPGEI</sequence>
<dbReference type="AlphaFoldDB" id="A0A5S6QD96"/>
<feature type="region of interest" description="Disordered" evidence="1">
    <location>
        <begin position="73"/>
        <end position="151"/>
    </location>
</feature>
<name>A0A5S6QD96_TRIMR</name>
<keyword evidence="2" id="KW-1185">Reference proteome</keyword>
<proteinExistence type="predicted"/>
<feature type="compositionally biased region" description="Basic and acidic residues" evidence="1">
    <location>
        <begin position="115"/>
        <end position="129"/>
    </location>
</feature>
<reference evidence="3" key="1">
    <citation type="submission" date="2019-12" db="UniProtKB">
        <authorList>
            <consortium name="WormBaseParasite"/>
        </authorList>
    </citation>
    <scope>IDENTIFICATION</scope>
</reference>
<organism evidence="2 3">
    <name type="scientific">Trichuris muris</name>
    <name type="common">Mouse whipworm</name>
    <dbReference type="NCBI Taxonomy" id="70415"/>
    <lineage>
        <taxon>Eukaryota</taxon>
        <taxon>Metazoa</taxon>
        <taxon>Ecdysozoa</taxon>
        <taxon>Nematoda</taxon>
        <taxon>Enoplea</taxon>
        <taxon>Dorylaimia</taxon>
        <taxon>Trichinellida</taxon>
        <taxon>Trichuridae</taxon>
        <taxon>Trichuris</taxon>
    </lineage>
</organism>
<dbReference type="WBParaSite" id="TMUE_1000005341.1">
    <property type="protein sequence ID" value="TMUE_1000005341.1"/>
    <property type="gene ID" value="WBGene00299263"/>
</dbReference>
<accession>A0A5S6QD96</accession>
<evidence type="ECO:0000313" key="3">
    <source>
        <dbReference type="WBParaSite" id="TMUE_1000005341.1"/>
    </source>
</evidence>
<evidence type="ECO:0000313" key="2">
    <source>
        <dbReference type="Proteomes" id="UP000046395"/>
    </source>
</evidence>
<dbReference type="Proteomes" id="UP000046395">
    <property type="component" value="Unassembled WGS sequence"/>
</dbReference>
<evidence type="ECO:0000256" key="1">
    <source>
        <dbReference type="SAM" id="MobiDB-lite"/>
    </source>
</evidence>
<protein>
    <submittedName>
        <fullName evidence="3">Uncharacterized protein</fullName>
    </submittedName>
</protein>